<evidence type="ECO:0000256" key="1">
    <source>
        <dbReference type="ARBA" id="ARBA00003871"/>
    </source>
</evidence>
<dbReference type="AlphaFoldDB" id="A0A2S9IR69"/>
<reference evidence="5 6" key="1">
    <citation type="submission" date="2018-02" db="EMBL/GenBank/DDBJ databases">
        <title>The draft genome of Phyllobacterium sp. 1N-3.</title>
        <authorList>
            <person name="Liu L."/>
            <person name="Li L."/>
            <person name="Zhang X."/>
            <person name="Wang T."/>
            <person name="Liang L."/>
        </authorList>
    </citation>
    <scope>NUCLEOTIDE SEQUENCE [LARGE SCALE GENOMIC DNA]</scope>
    <source>
        <strain evidence="5 6">1N-3</strain>
    </source>
</reference>
<evidence type="ECO:0000256" key="2">
    <source>
        <dbReference type="ARBA" id="ARBA00009199"/>
    </source>
</evidence>
<proteinExistence type="inferred from homology"/>
<evidence type="ECO:0000259" key="4">
    <source>
        <dbReference type="Pfam" id="PF01425"/>
    </source>
</evidence>
<evidence type="ECO:0000313" key="5">
    <source>
        <dbReference type="EMBL" id="PRD43013.1"/>
    </source>
</evidence>
<organism evidence="5 6">
    <name type="scientific">Phyllobacterium phragmitis</name>
    <dbReference type="NCBI Taxonomy" id="2670329"/>
    <lineage>
        <taxon>Bacteria</taxon>
        <taxon>Pseudomonadati</taxon>
        <taxon>Pseudomonadota</taxon>
        <taxon>Alphaproteobacteria</taxon>
        <taxon>Hyphomicrobiales</taxon>
        <taxon>Phyllobacteriaceae</taxon>
        <taxon>Phyllobacterium</taxon>
    </lineage>
</organism>
<keyword evidence="6" id="KW-1185">Reference proteome</keyword>
<dbReference type="Proteomes" id="UP000239434">
    <property type="component" value="Unassembled WGS sequence"/>
</dbReference>
<gene>
    <name evidence="5" type="ORF">C5748_12385</name>
</gene>
<dbReference type="RefSeq" id="WP_105742252.1">
    <property type="nucleotide sequence ID" value="NZ_PVBR01000008.1"/>
</dbReference>
<evidence type="ECO:0000256" key="3">
    <source>
        <dbReference type="ARBA" id="ARBA00021874"/>
    </source>
</evidence>
<name>A0A2S9IR69_9HYPH</name>
<comment type="caution">
    <text evidence="5">The sequence shown here is derived from an EMBL/GenBank/DDBJ whole genome shotgun (WGS) entry which is preliminary data.</text>
</comment>
<comment type="similarity">
    <text evidence="2">Belongs to the amidase family.</text>
</comment>
<dbReference type="InterPro" id="IPR000120">
    <property type="entry name" value="Amidase"/>
</dbReference>
<dbReference type="PANTHER" id="PTHR11895:SF7">
    <property type="entry name" value="GLUTAMYL-TRNA(GLN) AMIDOTRANSFERASE SUBUNIT A, MITOCHONDRIAL"/>
    <property type="match status" value="1"/>
</dbReference>
<dbReference type="GO" id="GO:0003824">
    <property type="term" value="F:catalytic activity"/>
    <property type="evidence" value="ECO:0007669"/>
    <property type="project" value="InterPro"/>
</dbReference>
<dbReference type="PANTHER" id="PTHR11895">
    <property type="entry name" value="TRANSAMIDASE"/>
    <property type="match status" value="1"/>
</dbReference>
<comment type="function">
    <text evidence="1">Hydrolyzes indole-3-acetamide (IAM) into indole-3-acetic acid (IAA).</text>
</comment>
<dbReference type="Gene3D" id="3.90.1300.10">
    <property type="entry name" value="Amidase signature (AS) domain"/>
    <property type="match status" value="1"/>
</dbReference>
<feature type="domain" description="Amidase" evidence="4">
    <location>
        <begin position="27"/>
        <end position="464"/>
    </location>
</feature>
<dbReference type="InterPro" id="IPR036928">
    <property type="entry name" value="AS_sf"/>
</dbReference>
<evidence type="ECO:0000313" key="6">
    <source>
        <dbReference type="Proteomes" id="UP000239434"/>
    </source>
</evidence>
<dbReference type="PROSITE" id="PS00571">
    <property type="entry name" value="AMIDASES"/>
    <property type="match status" value="1"/>
</dbReference>
<dbReference type="InterPro" id="IPR020556">
    <property type="entry name" value="Amidase_CS"/>
</dbReference>
<dbReference type="SUPFAM" id="SSF75304">
    <property type="entry name" value="Amidase signature (AS) enzymes"/>
    <property type="match status" value="1"/>
</dbReference>
<sequence length="491" mass="52514">MHHSNLDYASAAQTSRVVRQRKISPVEVIEHAISRIEARDPSLNAFAHTDFDQARSRAKQLEARILAGDDVGPLAGVPTAMKDLFNFYPGWPSTFGGVPALKNFRLNQKSIYPSRMEDAGAIVLGTTNSPTFGFRGTTDNALHGPTRNPFDLRRNSGGSSGGSAAAVADGLLPFADGTDGGGSIRIPSAWCHVFGFQPSFGRVPVAIRPNAFGGTAPFIYQGPIARTVEDAALALSVLAGPDVSDPFSISTKVDWSEALKRPITGLRIGFTPDFGGFPVEPTVAAKVAEAVLAFQEAGAEIVPLSLSFAYSHHQLSDLWCRMISQGAVAVLENFASQGMSLQHDLPETVREWAEKARNETLAELQDDQIMRSDVYCVLNEALEKVDFIAGPTTTCLPVRNAERGQTVGPDMINGMSVNPLIGFCPTFLTNFSGNPAASLPAGLADGLPVGLMLIGRLQQDANLLAACAAFEQVRPWMETYQIPAFRGLALS</sequence>
<protein>
    <recommendedName>
        <fullName evidence="3">Indoleacetamide hydrolase</fullName>
    </recommendedName>
</protein>
<dbReference type="InterPro" id="IPR023631">
    <property type="entry name" value="Amidase_dom"/>
</dbReference>
<dbReference type="EMBL" id="PVBR01000008">
    <property type="protein sequence ID" value="PRD43013.1"/>
    <property type="molecule type" value="Genomic_DNA"/>
</dbReference>
<accession>A0A2S9IR69</accession>
<dbReference type="Pfam" id="PF01425">
    <property type="entry name" value="Amidase"/>
    <property type="match status" value="1"/>
</dbReference>